<evidence type="ECO:0000256" key="5">
    <source>
        <dbReference type="ARBA" id="ARBA00022692"/>
    </source>
</evidence>
<dbReference type="Pfam" id="PF00507">
    <property type="entry name" value="Oxidored_q4"/>
    <property type="match status" value="1"/>
</dbReference>
<keyword evidence="5 9" id="KW-0812">Transmembrane</keyword>
<evidence type="ECO:0000256" key="3">
    <source>
        <dbReference type="ARBA" id="ARBA00021007"/>
    </source>
</evidence>
<comment type="similarity">
    <text evidence="2 9">Belongs to the complex I subunit 3 family.</text>
</comment>
<geneLocation type="mitochondrion" evidence="10"/>
<organism evidence="10">
    <name type="scientific">Protapanteles sp. 1 SNS-2016</name>
    <dbReference type="NCBI Taxonomy" id="1911512"/>
    <lineage>
        <taxon>Eukaryota</taxon>
        <taxon>Metazoa</taxon>
        <taxon>Ecdysozoa</taxon>
        <taxon>Arthropoda</taxon>
        <taxon>Hexapoda</taxon>
        <taxon>Insecta</taxon>
        <taxon>Pterygota</taxon>
        <taxon>Neoptera</taxon>
        <taxon>Endopterygota</taxon>
        <taxon>Hymenoptera</taxon>
        <taxon>Apocrita</taxon>
        <taxon>Ichneumonoidea</taxon>
        <taxon>Braconidae</taxon>
        <taxon>Microgastrinae</taxon>
        <taxon>Protapanteles</taxon>
    </lineage>
</organism>
<dbReference type="PANTHER" id="PTHR11058:SF9">
    <property type="entry name" value="NADH-UBIQUINONE OXIDOREDUCTASE CHAIN 3"/>
    <property type="match status" value="1"/>
</dbReference>
<comment type="subcellular location">
    <subcellularLocation>
        <location evidence="1">Membrane</location>
    </subcellularLocation>
    <subcellularLocation>
        <location evidence="9">Mitochondrion membrane</location>
        <topology evidence="9">Multi-pass membrane protein</topology>
    </subcellularLocation>
</comment>
<feature type="transmembrane region" description="Helical" evidence="9">
    <location>
        <begin position="6"/>
        <end position="26"/>
    </location>
</feature>
<keyword evidence="7 9" id="KW-0472">Membrane</keyword>
<accession>A0A6F8ANR4</accession>
<proteinExistence type="inferred from homology"/>
<keyword evidence="9" id="KW-0679">Respiratory chain</keyword>
<keyword evidence="9" id="KW-1278">Translocase</keyword>
<dbReference type="PANTHER" id="PTHR11058">
    <property type="entry name" value="NADH-UBIQUINONE OXIDOREDUCTASE CHAIN 3"/>
    <property type="match status" value="1"/>
</dbReference>
<keyword evidence="9" id="KW-0520">NAD</keyword>
<feature type="transmembrane region" description="Helical" evidence="9">
    <location>
        <begin position="59"/>
        <end position="79"/>
    </location>
</feature>
<feature type="transmembrane region" description="Helical" evidence="9">
    <location>
        <begin position="91"/>
        <end position="108"/>
    </location>
</feature>
<evidence type="ECO:0000256" key="7">
    <source>
        <dbReference type="ARBA" id="ARBA00023136"/>
    </source>
</evidence>
<dbReference type="InterPro" id="IPR038430">
    <property type="entry name" value="NDAH_ubi_oxred_su3_sf"/>
</dbReference>
<protein>
    <recommendedName>
        <fullName evidence="3 9">NADH-ubiquinone oxidoreductase chain 3</fullName>
        <ecNumber evidence="9">7.1.1.2</ecNumber>
    </recommendedName>
</protein>
<evidence type="ECO:0000256" key="6">
    <source>
        <dbReference type="ARBA" id="ARBA00022989"/>
    </source>
</evidence>
<dbReference type="GO" id="GO:0031966">
    <property type="term" value="C:mitochondrial membrane"/>
    <property type="evidence" value="ECO:0007669"/>
    <property type="project" value="UniProtKB-SubCell"/>
</dbReference>
<evidence type="ECO:0000256" key="8">
    <source>
        <dbReference type="ARBA" id="ARBA00049551"/>
    </source>
</evidence>
<reference evidence="10" key="1">
    <citation type="submission" date="2015-06" db="EMBL/GenBank/DDBJ databases">
        <title>Protapanteles sp. mitochondrion, partial genome.</title>
        <authorList>
            <person name="Song S.N."/>
            <person name="Chen X.X."/>
        </authorList>
    </citation>
    <scope>NUCLEOTIDE SEQUENCE</scope>
</reference>
<dbReference type="EMBL" id="KT215847">
    <property type="protein sequence ID" value="APF47455.1"/>
    <property type="molecule type" value="Genomic_DNA"/>
</dbReference>
<dbReference type="InterPro" id="IPR000440">
    <property type="entry name" value="NADH_UbQ/plastoQ_OxRdtase_su3"/>
</dbReference>
<gene>
    <name evidence="10" type="primary">ND3</name>
</gene>
<comment type="function">
    <text evidence="9">Core subunit of the mitochondrial membrane respiratory chain NADH dehydrogenase (Complex I) which catalyzes electron transfer from NADH through the respiratory chain, using ubiquinone as an electron acceptor. Essential for the catalytic activity of complex I.</text>
</comment>
<dbReference type="GO" id="GO:0008137">
    <property type="term" value="F:NADH dehydrogenase (ubiquinone) activity"/>
    <property type="evidence" value="ECO:0007669"/>
    <property type="project" value="UniProtKB-UniRule"/>
</dbReference>
<evidence type="ECO:0000256" key="4">
    <source>
        <dbReference type="ARBA" id="ARBA00022448"/>
    </source>
</evidence>
<keyword evidence="9 10" id="KW-0496">Mitochondrion</keyword>
<evidence type="ECO:0000313" key="10">
    <source>
        <dbReference type="EMBL" id="APF47455.1"/>
    </source>
</evidence>
<comment type="catalytic activity">
    <reaction evidence="8 9">
        <text>a ubiquinone + NADH + 5 H(+)(in) = a ubiquinol + NAD(+) + 4 H(+)(out)</text>
        <dbReference type="Rhea" id="RHEA:29091"/>
        <dbReference type="Rhea" id="RHEA-COMP:9565"/>
        <dbReference type="Rhea" id="RHEA-COMP:9566"/>
        <dbReference type="ChEBI" id="CHEBI:15378"/>
        <dbReference type="ChEBI" id="CHEBI:16389"/>
        <dbReference type="ChEBI" id="CHEBI:17976"/>
        <dbReference type="ChEBI" id="CHEBI:57540"/>
        <dbReference type="ChEBI" id="CHEBI:57945"/>
        <dbReference type="EC" id="7.1.1.2"/>
    </reaction>
</comment>
<dbReference type="EC" id="7.1.1.2" evidence="9"/>
<dbReference type="GO" id="GO:0030964">
    <property type="term" value="C:NADH dehydrogenase complex"/>
    <property type="evidence" value="ECO:0007669"/>
    <property type="project" value="TreeGrafter"/>
</dbReference>
<evidence type="ECO:0000256" key="2">
    <source>
        <dbReference type="ARBA" id="ARBA00008472"/>
    </source>
</evidence>
<evidence type="ECO:0000256" key="1">
    <source>
        <dbReference type="ARBA" id="ARBA00004370"/>
    </source>
</evidence>
<dbReference type="AlphaFoldDB" id="A0A6F8ANR4"/>
<evidence type="ECO:0000256" key="9">
    <source>
        <dbReference type="RuleBase" id="RU003640"/>
    </source>
</evidence>
<keyword evidence="6 9" id="KW-1133">Transmembrane helix</keyword>
<name>A0A6F8ANR4_9HYME</name>
<dbReference type="Gene3D" id="1.20.58.1610">
    <property type="entry name" value="NADH:ubiquinone/plastoquinone oxidoreductase, chain 3"/>
    <property type="match status" value="1"/>
</dbReference>
<keyword evidence="4 9" id="KW-0813">Transport</keyword>
<sequence length="119" mass="14270">MIYILLMMNLIFLLIIILIIFLNWLISIKFKSSILEKNSPFECGFEPFESSRLPFSIHFYLISILFLIFDIEIVLLFPMMNSLKILNYMNWLYSSLMILLILFLGLEFEKKEGILKWFI</sequence>
<keyword evidence="9" id="KW-0249">Electron transport</keyword>
<keyword evidence="9" id="KW-0830">Ubiquinone</keyword>